<dbReference type="Gene3D" id="3.20.20.370">
    <property type="entry name" value="Glycoside hydrolase/deacetylase"/>
    <property type="match status" value="1"/>
</dbReference>
<dbReference type="RefSeq" id="WP_270026026.1">
    <property type="nucleotide sequence ID" value="NZ_JAPDDP010000025.1"/>
</dbReference>
<dbReference type="GO" id="GO:0005576">
    <property type="term" value="C:extracellular region"/>
    <property type="evidence" value="ECO:0007669"/>
    <property type="project" value="UniProtKB-SubCell"/>
</dbReference>
<dbReference type="CDD" id="cd10918">
    <property type="entry name" value="CE4_NodB_like_5s_6s"/>
    <property type="match status" value="1"/>
</dbReference>
<name>A0A9X3NI58_9ACTN</name>
<keyword evidence="2" id="KW-0732">Signal</keyword>
<feature type="region of interest" description="Disordered" evidence="3">
    <location>
        <begin position="30"/>
        <end position="53"/>
    </location>
</feature>
<sequence>MWLSRLTAVGALAIVSVLFAVLTLRSPAPDAARSAAPTPTAKPRKAHRGKKKAAVPVVGEITGAKARAMAVPILMYHVIAKAPAGVANAELWVDEDVFADEMRALDAAGYTAITLQQAWDGWQRGGPLPRKPIVISFDDGYLSHYTHAKPVLRKLGWPGVLYLTTKSIGPGGLTEHQIRSLIKAGWELDSHTLTHPDLTTLDDATLARELEDSRALLRERFGVPVNFFAYPASRNDARVRTATEAAGYLAATTVEEGVARGGDDPFALKRVRVNATDTAESLLTRLAGPRG</sequence>
<feature type="compositionally biased region" description="Low complexity" evidence="3">
    <location>
        <begin position="30"/>
        <end position="41"/>
    </location>
</feature>
<dbReference type="PANTHER" id="PTHR34216:SF3">
    <property type="entry name" value="POLY-BETA-1,6-N-ACETYL-D-GLUCOSAMINE N-DEACETYLASE"/>
    <property type="match status" value="1"/>
</dbReference>
<dbReference type="Proteomes" id="UP001147653">
    <property type="component" value="Unassembled WGS sequence"/>
</dbReference>
<gene>
    <name evidence="5" type="ORF">OJ997_15330</name>
</gene>
<dbReference type="InterPro" id="IPR002509">
    <property type="entry name" value="NODB_dom"/>
</dbReference>
<evidence type="ECO:0000256" key="2">
    <source>
        <dbReference type="ARBA" id="ARBA00022729"/>
    </source>
</evidence>
<evidence type="ECO:0000259" key="4">
    <source>
        <dbReference type="PROSITE" id="PS51677"/>
    </source>
</evidence>
<dbReference type="EMBL" id="JAPDDP010000025">
    <property type="protein sequence ID" value="MDA0181677.1"/>
    <property type="molecule type" value="Genomic_DNA"/>
</dbReference>
<dbReference type="PROSITE" id="PS51677">
    <property type="entry name" value="NODB"/>
    <property type="match status" value="1"/>
</dbReference>
<evidence type="ECO:0000313" key="5">
    <source>
        <dbReference type="EMBL" id="MDA0181677.1"/>
    </source>
</evidence>
<dbReference type="InterPro" id="IPR011330">
    <property type="entry name" value="Glyco_hydro/deAcase_b/a-brl"/>
</dbReference>
<keyword evidence="6" id="KW-1185">Reference proteome</keyword>
<dbReference type="SUPFAM" id="SSF88713">
    <property type="entry name" value="Glycoside hydrolase/deacetylase"/>
    <property type="match status" value="1"/>
</dbReference>
<evidence type="ECO:0000256" key="3">
    <source>
        <dbReference type="SAM" id="MobiDB-lite"/>
    </source>
</evidence>
<protein>
    <submittedName>
        <fullName evidence="5">Polysaccharide deacetylase family protein</fullName>
    </submittedName>
</protein>
<dbReference type="GO" id="GO:0016810">
    <property type="term" value="F:hydrolase activity, acting on carbon-nitrogen (but not peptide) bonds"/>
    <property type="evidence" value="ECO:0007669"/>
    <property type="project" value="InterPro"/>
</dbReference>
<proteinExistence type="predicted"/>
<dbReference type="InterPro" id="IPR051398">
    <property type="entry name" value="Polysacch_Deacetylase"/>
</dbReference>
<dbReference type="GO" id="GO:0005975">
    <property type="term" value="P:carbohydrate metabolic process"/>
    <property type="evidence" value="ECO:0007669"/>
    <property type="project" value="InterPro"/>
</dbReference>
<dbReference type="AlphaFoldDB" id="A0A9X3NI58"/>
<accession>A0A9X3NI58</accession>
<dbReference type="Pfam" id="PF01522">
    <property type="entry name" value="Polysacc_deac_1"/>
    <property type="match status" value="1"/>
</dbReference>
<feature type="domain" description="NodB homology" evidence="4">
    <location>
        <begin position="131"/>
        <end position="291"/>
    </location>
</feature>
<evidence type="ECO:0000313" key="6">
    <source>
        <dbReference type="Proteomes" id="UP001147653"/>
    </source>
</evidence>
<feature type="compositionally biased region" description="Basic residues" evidence="3">
    <location>
        <begin position="42"/>
        <end position="53"/>
    </location>
</feature>
<dbReference type="PANTHER" id="PTHR34216">
    <property type="match status" value="1"/>
</dbReference>
<comment type="subcellular location">
    <subcellularLocation>
        <location evidence="1">Secreted</location>
    </subcellularLocation>
</comment>
<organism evidence="5 6">
    <name type="scientific">Solirubrobacter phytolaccae</name>
    <dbReference type="NCBI Taxonomy" id="1404360"/>
    <lineage>
        <taxon>Bacteria</taxon>
        <taxon>Bacillati</taxon>
        <taxon>Actinomycetota</taxon>
        <taxon>Thermoleophilia</taxon>
        <taxon>Solirubrobacterales</taxon>
        <taxon>Solirubrobacteraceae</taxon>
        <taxon>Solirubrobacter</taxon>
    </lineage>
</organism>
<comment type="caution">
    <text evidence="5">The sequence shown here is derived from an EMBL/GenBank/DDBJ whole genome shotgun (WGS) entry which is preliminary data.</text>
</comment>
<reference evidence="5" key="1">
    <citation type="submission" date="2022-10" db="EMBL/GenBank/DDBJ databases">
        <title>The WGS of Solirubrobacter phytolaccae KCTC 29190.</title>
        <authorList>
            <person name="Jiang Z."/>
        </authorList>
    </citation>
    <scope>NUCLEOTIDE SEQUENCE</scope>
    <source>
        <strain evidence="5">KCTC 29190</strain>
    </source>
</reference>
<evidence type="ECO:0000256" key="1">
    <source>
        <dbReference type="ARBA" id="ARBA00004613"/>
    </source>
</evidence>